<dbReference type="Gene3D" id="3.30.428.10">
    <property type="entry name" value="HIT-like"/>
    <property type="match status" value="1"/>
</dbReference>
<dbReference type="EMBL" id="CP037968">
    <property type="protein sequence ID" value="QYZ78990.1"/>
    <property type="molecule type" value="Genomic_DNA"/>
</dbReference>
<dbReference type="InterPro" id="IPR052908">
    <property type="entry name" value="AP-4-A_phosphorylase"/>
</dbReference>
<name>A0A8G1EFQ9_9EURY</name>
<dbReference type="InterPro" id="IPR011146">
    <property type="entry name" value="HIT-like"/>
</dbReference>
<keyword evidence="4" id="KW-1185">Reference proteome</keyword>
<dbReference type="Proteomes" id="UP000826709">
    <property type="component" value="Chromosome"/>
</dbReference>
<dbReference type="InterPro" id="IPR019808">
    <property type="entry name" value="Histidine_triad_CS"/>
</dbReference>
<dbReference type="AlphaFoldDB" id="A0A8G1EFQ9"/>
<dbReference type="Pfam" id="PF01230">
    <property type="entry name" value="HIT"/>
    <property type="match status" value="1"/>
</dbReference>
<evidence type="ECO:0000256" key="1">
    <source>
        <dbReference type="PROSITE-ProRule" id="PRU00464"/>
    </source>
</evidence>
<dbReference type="SUPFAM" id="SSF54197">
    <property type="entry name" value="HIT-like"/>
    <property type="match status" value="1"/>
</dbReference>
<feature type="short sequence motif" description="Histidine triad motif" evidence="1">
    <location>
        <begin position="92"/>
        <end position="96"/>
    </location>
</feature>
<sequence>MPCPFCDPVPEEIVAGNDLAYARADRYPVSPGHTLIIPYRHVPTFFEATDEEKTAILALISTCRDRIEEAYRPDGYNIGVNVGAAAGQTVMHLHVHLIPRYAGDVPDPRGGVRGVIPEKKAYP</sequence>
<dbReference type="PANTHER" id="PTHR42997">
    <property type="entry name" value="HIT FAMILY HYDROLASE"/>
    <property type="match status" value="1"/>
</dbReference>
<accession>A0A8G1EFQ9</accession>
<dbReference type="GO" id="GO:0003824">
    <property type="term" value="F:catalytic activity"/>
    <property type="evidence" value="ECO:0007669"/>
    <property type="project" value="InterPro"/>
</dbReference>
<dbReference type="OrthoDB" id="26806at2157"/>
<organism evidence="3 4">
    <name type="scientific">Methanofollis formosanus</name>
    <dbReference type="NCBI Taxonomy" id="299308"/>
    <lineage>
        <taxon>Archaea</taxon>
        <taxon>Methanobacteriati</taxon>
        <taxon>Methanobacteriota</taxon>
        <taxon>Stenosarchaea group</taxon>
        <taxon>Methanomicrobia</taxon>
        <taxon>Methanomicrobiales</taxon>
        <taxon>Methanomicrobiaceae</taxon>
        <taxon>Methanofollis</taxon>
    </lineage>
</organism>
<dbReference type="InterPro" id="IPR036265">
    <property type="entry name" value="HIT-like_sf"/>
</dbReference>
<protein>
    <submittedName>
        <fullName evidence="3">HIT family protein</fullName>
    </submittedName>
</protein>
<evidence type="ECO:0000313" key="4">
    <source>
        <dbReference type="Proteomes" id="UP000826709"/>
    </source>
</evidence>
<gene>
    <name evidence="3" type="ORF">E2N92_05895</name>
</gene>
<dbReference type="PROSITE" id="PS51084">
    <property type="entry name" value="HIT_2"/>
    <property type="match status" value="1"/>
</dbReference>
<feature type="domain" description="HIT" evidence="2">
    <location>
        <begin position="1"/>
        <end position="107"/>
    </location>
</feature>
<evidence type="ECO:0000259" key="2">
    <source>
        <dbReference type="PROSITE" id="PS51084"/>
    </source>
</evidence>
<dbReference type="PROSITE" id="PS00892">
    <property type="entry name" value="HIT_1"/>
    <property type="match status" value="1"/>
</dbReference>
<dbReference type="KEGG" id="mfk:E2N92_05895"/>
<evidence type="ECO:0000313" key="3">
    <source>
        <dbReference type="EMBL" id="QYZ78990.1"/>
    </source>
</evidence>
<reference evidence="3" key="2">
    <citation type="submission" date="2019-03" db="EMBL/GenBank/DDBJ databases">
        <authorList>
            <person name="Chen S.-C."/>
            <person name="Wu S.-Y."/>
            <person name="Lai M.-C."/>
        </authorList>
    </citation>
    <scope>NUCLEOTIDE SEQUENCE</scope>
    <source>
        <strain evidence="3">ML15</strain>
    </source>
</reference>
<proteinExistence type="predicted"/>
<reference evidence="3" key="1">
    <citation type="journal article" date="2005" name="Int. J. Syst. Evol. Microbiol.">
        <title>Methanofollis formosanus sp. nov., isolated from a fish pond.</title>
        <authorList>
            <person name="Wu S.Y."/>
            <person name="Chen S.C."/>
            <person name="Lai M.C."/>
        </authorList>
    </citation>
    <scope>NUCLEOTIDE SEQUENCE</scope>
    <source>
        <strain evidence="3">ML15</strain>
    </source>
</reference>
<dbReference type="RefSeq" id="WP_220682763.1">
    <property type="nucleotide sequence ID" value="NZ_CP037968.1"/>
</dbReference>
<dbReference type="PANTHER" id="PTHR42997:SF1">
    <property type="entry name" value="AP-4-A PHOSPHORYLASE"/>
    <property type="match status" value="1"/>
</dbReference>